<dbReference type="GO" id="GO:0000049">
    <property type="term" value="F:tRNA binding"/>
    <property type="evidence" value="ECO:0007669"/>
    <property type="project" value="UniProtKB-UniRule"/>
</dbReference>
<dbReference type="GO" id="GO:0042781">
    <property type="term" value="F:3'-tRNA processing endoribonuclease activity"/>
    <property type="evidence" value="ECO:0007669"/>
    <property type="project" value="TreeGrafter"/>
</dbReference>
<protein>
    <recommendedName>
        <fullName evidence="7 8">Ribonuclease P protein component</fullName>
        <shortName evidence="7">RNase P protein</shortName>
        <shortName evidence="7">RNaseP protein</shortName>
        <ecNumber evidence="7 8">3.1.26.5</ecNumber>
    </recommendedName>
    <alternativeName>
        <fullName evidence="7">Protein C5</fullName>
    </alternativeName>
</protein>
<organism evidence="9 10">
    <name type="scientific">Candidatus Abzuiibacterium crystallinum</name>
    <dbReference type="NCBI Taxonomy" id="1974748"/>
    <lineage>
        <taxon>Bacteria</taxon>
        <taxon>Pseudomonadati</taxon>
        <taxon>Candidatus Omnitrophota</taxon>
        <taxon>Candidatus Abzuiibacterium</taxon>
    </lineage>
</organism>
<dbReference type="Proteomes" id="UP000230859">
    <property type="component" value="Unassembled WGS sequence"/>
</dbReference>
<evidence type="ECO:0000256" key="5">
    <source>
        <dbReference type="ARBA" id="ARBA00022801"/>
    </source>
</evidence>
<evidence type="ECO:0000256" key="6">
    <source>
        <dbReference type="ARBA" id="ARBA00022884"/>
    </source>
</evidence>
<comment type="similarity">
    <text evidence="7">Belongs to the RnpA family.</text>
</comment>
<dbReference type="InterPro" id="IPR020539">
    <property type="entry name" value="RNase_P_CS"/>
</dbReference>
<keyword evidence="4 7" id="KW-0255">Endonuclease</keyword>
<proteinExistence type="inferred from homology"/>
<name>A0A2H0LNG8_9BACT</name>
<keyword evidence="2 7" id="KW-0819">tRNA processing</keyword>
<evidence type="ECO:0000256" key="1">
    <source>
        <dbReference type="ARBA" id="ARBA00002663"/>
    </source>
</evidence>
<comment type="subunit">
    <text evidence="7">Consists of a catalytic RNA component (M1 or rnpB) and a protein subunit.</text>
</comment>
<evidence type="ECO:0000256" key="7">
    <source>
        <dbReference type="HAMAP-Rule" id="MF_00227"/>
    </source>
</evidence>
<evidence type="ECO:0000256" key="8">
    <source>
        <dbReference type="NCBIfam" id="TIGR00188"/>
    </source>
</evidence>
<dbReference type="SUPFAM" id="SSF54211">
    <property type="entry name" value="Ribosomal protein S5 domain 2-like"/>
    <property type="match status" value="1"/>
</dbReference>
<dbReference type="InterPro" id="IPR014721">
    <property type="entry name" value="Ribsml_uS5_D2-typ_fold_subgr"/>
</dbReference>
<dbReference type="Gene3D" id="3.30.230.10">
    <property type="match status" value="1"/>
</dbReference>
<dbReference type="Pfam" id="PF00825">
    <property type="entry name" value="Ribonuclease_P"/>
    <property type="match status" value="1"/>
</dbReference>
<dbReference type="EMBL" id="PCVY01000055">
    <property type="protein sequence ID" value="PIQ85980.1"/>
    <property type="molecule type" value="Genomic_DNA"/>
</dbReference>
<dbReference type="PROSITE" id="PS00648">
    <property type="entry name" value="RIBONUCLEASE_P"/>
    <property type="match status" value="1"/>
</dbReference>
<evidence type="ECO:0000256" key="4">
    <source>
        <dbReference type="ARBA" id="ARBA00022759"/>
    </source>
</evidence>
<dbReference type="PANTHER" id="PTHR33992">
    <property type="entry name" value="RIBONUCLEASE P PROTEIN COMPONENT"/>
    <property type="match status" value="1"/>
</dbReference>
<dbReference type="EC" id="3.1.26.5" evidence="7 8"/>
<dbReference type="AlphaFoldDB" id="A0A2H0LNG8"/>
<keyword evidence="6 7" id="KW-0694">RNA-binding</keyword>
<comment type="function">
    <text evidence="1 7">RNaseP catalyzes the removal of the 5'-leader sequence from pre-tRNA to produce the mature 5'-terminus. It can also cleave other RNA substrates such as 4.5S RNA. The protein component plays an auxiliary but essential role in vivo by binding to the 5'-leader sequence and broadening the substrate specificity of the ribozyme.</text>
</comment>
<dbReference type="GO" id="GO:0001682">
    <property type="term" value="P:tRNA 5'-leader removal"/>
    <property type="evidence" value="ECO:0007669"/>
    <property type="project" value="UniProtKB-UniRule"/>
</dbReference>
<gene>
    <name evidence="7 9" type="primary">rnpA</name>
    <name evidence="9" type="ORF">COV74_06505</name>
</gene>
<evidence type="ECO:0000256" key="3">
    <source>
        <dbReference type="ARBA" id="ARBA00022722"/>
    </source>
</evidence>
<dbReference type="GO" id="GO:0004526">
    <property type="term" value="F:ribonuclease P activity"/>
    <property type="evidence" value="ECO:0007669"/>
    <property type="project" value="UniProtKB-UniRule"/>
</dbReference>
<dbReference type="NCBIfam" id="TIGR00188">
    <property type="entry name" value="rnpA"/>
    <property type="match status" value="1"/>
</dbReference>
<comment type="caution">
    <text evidence="9">The sequence shown here is derived from an EMBL/GenBank/DDBJ whole genome shotgun (WGS) entry which is preliminary data.</text>
</comment>
<evidence type="ECO:0000256" key="2">
    <source>
        <dbReference type="ARBA" id="ARBA00022694"/>
    </source>
</evidence>
<dbReference type="GO" id="GO:0030677">
    <property type="term" value="C:ribonuclease P complex"/>
    <property type="evidence" value="ECO:0007669"/>
    <property type="project" value="TreeGrafter"/>
</dbReference>
<accession>A0A2H0LNG8</accession>
<comment type="catalytic activity">
    <reaction evidence="7">
        <text>Endonucleolytic cleavage of RNA, removing 5'-extranucleotides from tRNA precursor.</text>
        <dbReference type="EC" id="3.1.26.5"/>
    </reaction>
</comment>
<evidence type="ECO:0000313" key="10">
    <source>
        <dbReference type="Proteomes" id="UP000230859"/>
    </source>
</evidence>
<evidence type="ECO:0000313" key="9">
    <source>
        <dbReference type="EMBL" id="PIQ85980.1"/>
    </source>
</evidence>
<dbReference type="InterPro" id="IPR000100">
    <property type="entry name" value="RNase_P"/>
</dbReference>
<dbReference type="PANTHER" id="PTHR33992:SF1">
    <property type="entry name" value="RIBONUCLEASE P PROTEIN COMPONENT"/>
    <property type="match status" value="1"/>
</dbReference>
<dbReference type="HAMAP" id="MF_00227">
    <property type="entry name" value="RNase_P"/>
    <property type="match status" value="1"/>
</dbReference>
<reference evidence="9 10" key="1">
    <citation type="submission" date="2017-09" db="EMBL/GenBank/DDBJ databases">
        <title>Depth-based differentiation of microbial function through sediment-hosted aquifers and enrichment of novel symbionts in the deep terrestrial subsurface.</title>
        <authorList>
            <person name="Probst A.J."/>
            <person name="Ladd B."/>
            <person name="Jarett J.K."/>
            <person name="Geller-Mcgrath D.E."/>
            <person name="Sieber C.M."/>
            <person name="Emerson J.B."/>
            <person name="Anantharaman K."/>
            <person name="Thomas B.C."/>
            <person name="Malmstrom R."/>
            <person name="Stieglmeier M."/>
            <person name="Klingl A."/>
            <person name="Woyke T."/>
            <person name="Ryan C.M."/>
            <person name="Banfield J.F."/>
        </authorList>
    </citation>
    <scope>NUCLEOTIDE SEQUENCE [LARGE SCALE GENOMIC DNA]</scope>
    <source>
        <strain evidence="9">CG11_big_fil_rev_8_21_14_0_20_45_26</strain>
    </source>
</reference>
<keyword evidence="5 7" id="KW-0378">Hydrolase</keyword>
<keyword evidence="3 7" id="KW-0540">Nuclease</keyword>
<sequence length="117" mass="13629">MQKNYPKLGKLAKQPDIRAVARARRRCQAGSFVVNWRTREDGQTASRLCVVIRKKSIPSAVRRNRMKRLVREFFRQNQNQFAKKADFLVHVNRFESIQYKDIAEILTKALAKAGVLQ</sequence>
<dbReference type="InterPro" id="IPR020568">
    <property type="entry name" value="Ribosomal_Su5_D2-typ_SF"/>
</dbReference>